<accession>A0A7G1P902</accession>
<dbReference type="InterPro" id="IPR008979">
    <property type="entry name" value="Galactose-bd-like_sf"/>
</dbReference>
<feature type="compositionally biased region" description="Low complexity" evidence="1">
    <location>
        <begin position="242"/>
        <end position="259"/>
    </location>
</feature>
<evidence type="ECO:0000313" key="4">
    <source>
        <dbReference type="Proteomes" id="UP000516444"/>
    </source>
</evidence>
<evidence type="ECO:0000256" key="1">
    <source>
        <dbReference type="SAM" id="MobiDB-lite"/>
    </source>
</evidence>
<keyword evidence="2" id="KW-1133">Transmembrane helix</keyword>
<reference evidence="3 4" key="1">
    <citation type="journal article" date="2014" name="Int. J. Syst. Evol. Microbiol.">
        <title>Complete genome sequence of Corynebacterium casei LMG S-19264T (=DSM 44701T), isolated from a smear-ripened cheese.</title>
        <authorList>
            <consortium name="US DOE Joint Genome Institute (JGI-PGF)"/>
            <person name="Walter F."/>
            <person name="Albersmeier A."/>
            <person name="Kalinowski J."/>
            <person name="Ruckert C."/>
        </authorList>
    </citation>
    <scope>NUCLEOTIDE SEQUENCE [LARGE SCALE GENOMIC DNA]</scope>
    <source>
        <strain evidence="3 4">JCM 4677</strain>
    </source>
</reference>
<proteinExistence type="predicted"/>
<feature type="transmembrane region" description="Helical" evidence="2">
    <location>
        <begin position="423"/>
        <end position="444"/>
    </location>
</feature>
<dbReference type="NCBIfam" id="NF047619">
    <property type="entry name" value="NADase_discoid"/>
    <property type="match status" value="1"/>
</dbReference>
<dbReference type="SUPFAM" id="SSF49785">
    <property type="entry name" value="Galactose-binding domain-like"/>
    <property type="match status" value="1"/>
</dbReference>
<feature type="region of interest" description="Disordered" evidence="1">
    <location>
        <begin position="1"/>
        <end position="26"/>
    </location>
</feature>
<dbReference type="RefSeq" id="WP_347342156.1">
    <property type="nucleotide sequence ID" value="NZ_AP023440.1"/>
</dbReference>
<feature type="compositionally biased region" description="Low complexity" evidence="1">
    <location>
        <begin position="298"/>
        <end position="307"/>
    </location>
</feature>
<dbReference type="Proteomes" id="UP000516444">
    <property type="component" value="Chromosome"/>
</dbReference>
<feature type="compositionally biased region" description="Basic and acidic residues" evidence="1">
    <location>
        <begin position="119"/>
        <end position="139"/>
    </location>
</feature>
<feature type="region of interest" description="Disordered" evidence="1">
    <location>
        <begin position="41"/>
        <end position="76"/>
    </location>
</feature>
<dbReference type="KEGG" id="sgm:GCM10017557_44240"/>
<keyword evidence="4" id="KW-1185">Reference proteome</keyword>
<evidence type="ECO:0000256" key="2">
    <source>
        <dbReference type="SAM" id="Phobius"/>
    </source>
</evidence>
<feature type="region of interest" description="Disordered" evidence="1">
    <location>
        <begin position="104"/>
        <end position="360"/>
    </location>
</feature>
<name>A0A7G1P902_9ACTN</name>
<keyword evidence="2" id="KW-0472">Membrane</keyword>
<dbReference type="EMBL" id="AP023440">
    <property type="protein sequence ID" value="BCL29565.1"/>
    <property type="molecule type" value="Genomic_DNA"/>
</dbReference>
<organism evidence="3 4">
    <name type="scientific">Streptomyces aurantiacus</name>
    <dbReference type="NCBI Taxonomy" id="47760"/>
    <lineage>
        <taxon>Bacteria</taxon>
        <taxon>Bacillati</taxon>
        <taxon>Actinomycetota</taxon>
        <taxon>Actinomycetes</taxon>
        <taxon>Kitasatosporales</taxon>
        <taxon>Streptomycetaceae</taxon>
        <taxon>Streptomyces</taxon>
        <taxon>Streptomyces aurantiacus group</taxon>
    </lineage>
</organism>
<sequence length="605" mass="61739">MTSQTSGPGREPAPSCAECGARSEPGKSFCDSCGAIISWAGNQEPAPSAPAAARAPAASQAPAAPSAPAAAPSCAECGTRAEPGQAFCDSCGAVLGWAGDTDRPAAAPVTAGAAAARDSAADRGPDRGPDRKADNDPRWDAFTVSGAGTGSARTAHDPPATAASPAVGYPSGDDTHRRDGGPGATTGRPESGIVPEQAGHAQPAAPSGGAGVRLSRPADPAAPAHGSAPSEPDTTPPGLWNTAAAAASASAATPAAAAPSPTPAAPAAPAPGTPHGPYGDDTDTEPRVAFGHGVPHPSGSDSGSGSDSAERARSLLIPVSDPEPRAPVAPAVAPVLPGRPVAGRPQVRAPGPQSGPDDGPPCPWCSTPNRPDRHFCARCAMPMEGGPRPPERQTWWRRMVNWRNMENPWAGDRPRLRRGFGRIMNWVVGAAVIGLVIALIVNIGDGVDATRDHFAKRAPVGPDTVKASRSYPGHSAQLAFDGLSNTWWGPGISESGEGEWVEARFDNPTRLLDVVITSGVSAKVEHLQESALPHRIEAQITTADGKKSSRIINLDRSAGGQPRKFRVGAVVAVRFILRSAYAADSKKQVSIAEIELFGRSNGSRA</sequence>
<dbReference type="Gene3D" id="2.60.120.260">
    <property type="entry name" value="Galactose-binding domain-like"/>
    <property type="match status" value="1"/>
</dbReference>
<feature type="compositionally biased region" description="Low complexity" evidence="1">
    <location>
        <begin position="105"/>
        <end position="118"/>
    </location>
</feature>
<dbReference type="InterPro" id="IPR057561">
    <property type="entry name" value="NADase_transloc"/>
</dbReference>
<feature type="compositionally biased region" description="Low complexity" evidence="1">
    <location>
        <begin position="45"/>
        <end position="75"/>
    </location>
</feature>
<dbReference type="AlphaFoldDB" id="A0A7G1P902"/>
<protein>
    <submittedName>
        <fullName evidence="3">Zinc ribbon domain-containing protein</fullName>
    </submittedName>
</protein>
<evidence type="ECO:0000313" key="3">
    <source>
        <dbReference type="EMBL" id="BCL29565.1"/>
    </source>
</evidence>
<keyword evidence="2" id="KW-0812">Transmembrane</keyword>
<feature type="compositionally biased region" description="Low complexity" evidence="1">
    <location>
        <begin position="326"/>
        <end position="343"/>
    </location>
</feature>
<gene>
    <name evidence="3" type="ORF">GCM10017557_44240</name>
</gene>
<feature type="compositionally biased region" description="Pro residues" evidence="1">
    <location>
        <begin position="260"/>
        <end position="274"/>
    </location>
</feature>